<dbReference type="InterPro" id="IPR006319">
    <property type="entry name" value="PEP_synth"/>
</dbReference>
<comment type="cofactor">
    <cofactor evidence="1 15">
        <name>Mg(2+)</name>
        <dbReference type="ChEBI" id="CHEBI:18420"/>
    </cofactor>
</comment>
<evidence type="ECO:0000256" key="3">
    <source>
        <dbReference type="ARBA" id="ARBA00004742"/>
    </source>
</evidence>
<dbReference type="Pfam" id="PF02896">
    <property type="entry name" value="PEP-utilizers_C"/>
    <property type="match status" value="1"/>
</dbReference>
<dbReference type="PIRSF" id="PIRSF000854">
    <property type="entry name" value="PEP_synthase"/>
    <property type="match status" value="1"/>
</dbReference>
<feature type="domain" description="PEP-utilising enzyme C-terminal" evidence="18">
    <location>
        <begin position="485"/>
        <end position="788"/>
    </location>
</feature>
<dbReference type="PANTHER" id="PTHR43030">
    <property type="entry name" value="PHOSPHOENOLPYRUVATE SYNTHASE"/>
    <property type="match status" value="1"/>
</dbReference>
<evidence type="ECO:0000256" key="7">
    <source>
        <dbReference type="ARBA" id="ARBA00022679"/>
    </source>
</evidence>
<dbReference type="InterPro" id="IPR008279">
    <property type="entry name" value="PEP-util_enz_mobile_dom"/>
</dbReference>
<protein>
    <recommendedName>
        <fullName evidence="6 15">Phosphoenolpyruvate synthase</fullName>
        <shortName evidence="15">PEP synthase</shortName>
        <ecNumber evidence="5 15">2.7.9.2</ecNumber>
    </recommendedName>
    <alternativeName>
        <fullName evidence="13 15">Pyruvate, water dikinase</fullName>
    </alternativeName>
</protein>
<dbReference type="RefSeq" id="WP_196566030.1">
    <property type="nucleotide sequence ID" value="NZ_JADRYY010000002.1"/>
</dbReference>
<dbReference type="InterPro" id="IPR013815">
    <property type="entry name" value="ATP_grasp_subdomain_1"/>
</dbReference>
<keyword evidence="8 15" id="KW-0479">Metal-binding</keyword>
<keyword evidence="11 15" id="KW-0067">ATP-binding</keyword>
<dbReference type="PROSITE" id="PS00742">
    <property type="entry name" value="PEP_ENZYMES_2"/>
    <property type="match status" value="1"/>
</dbReference>
<evidence type="ECO:0000313" key="19">
    <source>
        <dbReference type="EMBL" id="MBG2879044.1"/>
    </source>
</evidence>
<comment type="similarity">
    <text evidence="4 15">Belongs to the PEP-utilizing enzyme family.</text>
</comment>
<dbReference type="InterPro" id="IPR018274">
    <property type="entry name" value="PEP_util_AS"/>
</dbReference>
<evidence type="ECO:0000256" key="8">
    <source>
        <dbReference type="ARBA" id="ARBA00022723"/>
    </source>
</evidence>
<evidence type="ECO:0000256" key="12">
    <source>
        <dbReference type="ARBA" id="ARBA00022842"/>
    </source>
</evidence>
<keyword evidence="10 15" id="KW-0418">Kinase</keyword>
<dbReference type="SUPFAM" id="SSF52009">
    <property type="entry name" value="Phosphohistidine domain"/>
    <property type="match status" value="1"/>
</dbReference>
<keyword evidence="20" id="KW-1185">Reference proteome</keyword>
<dbReference type="EC" id="2.7.9.2" evidence="5 15"/>
<keyword evidence="9 15" id="KW-0547">Nucleotide-binding</keyword>
<evidence type="ECO:0000259" key="17">
    <source>
        <dbReference type="Pfam" id="PF01326"/>
    </source>
</evidence>
<evidence type="ECO:0000256" key="6">
    <source>
        <dbReference type="ARBA" id="ARBA00021623"/>
    </source>
</evidence>
<dbReference type="InterPro" id="IPR040442">
    <property type="entry name" value="Pyrv_kinase-like_dom_sf"/>
</dbReference>
<proteinExistence type="inferred from homology"/>
<comment type="function">
    <text evidence="2 15">Catalyzes the phosphorylation of pyruvate to phosphoenolpyruvate.</text>
</comment>
<dbReference type="SUPFAM" id="SSF56059">
    <property type="entry name" value="Glutathione synthetase ATP-binding domain-like"/>
    <property type="match status" value="1"/>
</dbReference>
<evidence type="ECO:0000256" key="4">
    <source>
        <dbReference type="ARBA" id="ARBA00007837"/>
    </source>
</evidence>
<dbReference type="Gene3D" id="3.50.30.10">
    <property type="entry name" value="Phosphohistidine domain"/>
    <property type="match status" value="1"/>
</dbReference>
<dbReference type="PROSITE" id="PS00370">
    <property type="entry name" value="PEP_ENZYMES_PHOS_SITE"/>
    <property type="match status" value="1"/>
</dbReference>
<accession>A0ABS0ISP2</accession>
<dbReference type="GO" id="GO:0008986">
    <property type="term" value="F:pyruvate, water dikinase activity"/>
    <property type="evidence" value="ECO:0007669"/>
    <property type="project" value="UniProtKB-EC"/>
</dbReference>
<evidence type="ECO:0000313" key="20">
    <source>
        <dbReference type="Proteomes" id="UP000614721"/>
    </source>
</evidence>
<comment type="pathway">
    <text evidence="3 15">Carbohydrate biosynthesis; gluconeogenesis.</text>
</comment>
<comment type="catalytic activity">
    <reaction evidence="14 15">
        <text>pyruvate + ATP + H2O = phosphoenolpyruvate + AMP + phosphate + 2 H(+)</text>
        <dbReference type="Rhea" id="RHEA:11364"/>
        <dbReference type="ChEBI" id="CHEBI:15361"/>
        <dbReference type="ChEBI" id="CHEBI:15377"/>
        <dbReference type="ChEBI" id="CHEBI:15378"/>
        <dbReference type="ChEBI" id="CHEBI:30616"/>
        <dbReference type="ChEBI" id="CHEBI:43474"/>
        <dbReference type="ChEBI" id="CHEBI:58702"/>
        <dbReference type="ChEBI" id="CHEBI:456215"/>
        <dbReference type="EC" id="2.7.9.2"/>
    </reaction>
</comment>
<evidence type="ECO:0000256" key="1">
    <source>
        <dbReference type="ARBA" id="ARBA00001946"/>
    </source>
</evidence>
<dbReference type="NCBIfam" id="NF005057">
    <property type="entry name" value="PRK06464.1"/>
    <property type="match status" value="1"/>
</dbReference>
<dbReference type="Pfam" id="PF01326">
    <property type="entry name" value="PPDK_N"/>
    <property type="match status" value="1"/>
</dbReference>
<feature type="domain" description="Pyruvate phosphate dikinase AMP/ATP-binding" evidence="17">
    <location>
        <begin position="23"/>
        <end position="350"/>
    </location>
</feature>
<feature type="domain" description="PEP-utilising enzyme mobile" evidence="16">
    <location>
        <begin position="388"/>
        <end position="458"/>
    </location>
</feature>
<keyword evidence="12 15" id="KW-0460">Magnesium</keyword>
<comment type="caution">
    <text evidence="19">The sequence shown here is derived from an EMBL/GenBank/DDBJ whole genome shotgun (WGS) entry which is preliminary data.</text>
</comment>
<dbReference type="EMBL" id="JADSJP010000009">
    <property type="protein sequence ID" value="MBG2879044.1"/>
    <property type="molecule type" value="Genomic_DNA"/>
</dbReference>
<evidence type="ECO:0000256" key="10">
    <source>
        <dbReference type="ARBA" id="ARBA00022777"/>
    </source>
</evidence>
<dbReference type="PANTHER" id="PTHR43030:SF1">
    <property type="entry name" value="PHOSPHOENOLPYRUVATE SYNTHASE"/>
    <property type="match status" value="1"/>
</dbReference>
<dbReference type="Pfam" id="PF00391">
    <property type="entry name" value="PEP-utilizers"/>
    <property type="match status" value="1"/>
</dbReference>
<name>A0ABS0ISP2_9GAMM</name>
<evidence type="ECO:0000256" key="9">
    <source>
        <dbReference type="ARBA" id="ARBA00022741"/>
    </source>
</evidence>
<dbReference type="InterPro" id="IPR036637">
    <property type="entry name" value="Phosphohistidine_dom_sf"/>
</dbReference>
<evidence type="ECO:0000256" key="13">
    <source>
        <dbReference type="ARBA" id="ARBA00033470"/>
    </source>
</evidence>
<evidence type="ECO:0000259" key="16">
    <source>
        <dbReference type="Pfam" id="PF00391"/>
    </source>
</evidence>
<evidence type="ECO:0000259" key="18">
    <source>
        <dbReference type="Pfam" id="PF02896"/>
    </source>
</evidence>
<dbReference type="Gene3D" id="3.30.1490.20">
    <property type="entry name" value="ATP-grasp fold, A domain"/>
    <property type="match status" value="1"/>
</dbReference>
<dbReference type="NCBIfam" id="TIGR01418">
    <property type="entry name" value="PEP_synth"/>
    <property type="match status" value="1"/>
</dbReference>
<dbReference type="InterPro" id="IPR015813">
    <property type="entry name" value="Pyrv/PenolPyrv_kinase-like_dom"/>
</dbReference>
<evidence type="ECO:0000256" key="14">
    <source>
        <dbReference type="ARBA" id="ARBA00047700"/>
    </source>
</evidence>
<dbReference type="Proteomes" id="UP000614721">
    <property type="component" value="Unassembled WGS sequence"/>
</dbReference>
<dbReference type="InterPro" id="IPR000121">
    <property type="entry name" value="PEP_util_C"/>
</dbReference>
<evidence type="ECO:0000256" key="11">
    <source>
        <dbReference type="ARBA" id="ARBA00022840"/>
    </source>
</evidence>
<dbReference type="Gene3D" id="3.20.20.60">
    <property type="entry name" value="Phosphoenolpyruvate-binding domains"/>
    <property type="match status" value="1"/>
</dbReference>
<keyword evidence="7 15" id="KW-0808">Transferase</keyword>
<evidence type="ECO:0000256" key="2">
    <source>
        <dbReference type="ARBA" id="ARBA00002988"/>
    </source>
</evidence>
<dbReference type="Gene3D" id="3.30.470.20">
    <property type="entry name" value="ATP-grasp fold, B domain"/>
    <property type="match status" value="1"/>
</dbReference>
<reference evidence="19 20" key="1">
    <citation type="submission" date="2020-11" db="EMBL/GenBank/DDBJ databases">
        <title>Enhanced detection system for hospital associated transmission using whole genome sequencing surveillance.</title>
        <authorList>
            <person name="Harrison L.H."/>
            <person name="Van Tyne D."/>
            <person name="Marsh J.W."/>
            <person name="Griffith M.P."/>
            <person name="Snyder D.J."/>
            <person name="Cooper V.S."/>
            <person name="Mustapha M."/>
        </authorList>
    </citation>
    <scope>NUCLEOTIDE SEQUENCE [LARGE SCALE GENOMIC DNA]</scope>
    <source>
        <strain evidence="19 20">PR00075</strain>
    </source>
</reference>
<gene>
    <name evidence="19" type="primary">ppsA</name>
    <name evidence="19" type="ORF">I4902_07150</name>
</gene>
<dbReference type="InterPro" id="IPR002192">
    <property type="entry name" value="PPDK_AMP/ATP-bd"/>
</dbReference>
<dbReference type="InterPro" id="IPR023151">
    <property type="entry name" value="PEP_util_CS"/>
</dbReference>
<organism evidence="19 20">
    <name type="scientific">Proteus alimentorum</name>
    <dbReference type="NCBI Taxonomy" id="1973495"/>
    <lineage>
        <taxon>Bacteria</taxon>
        <taxon>Pseudomonadati</taxon>
        <taxon>Pseudomonadota</taxon>
        <taxon>Gammaproteobacteria</taxon>
        <taxon>Enterobacterales</taxon>
        <taxon>Morganellaceae</taxon>
        <taxon>Proteus</taxon>
    </lineage>
</organism>
<sequence length="790" mass="87004">MSSNSLTPCNVLWYNQLGMNDVDRVGGKNASLGEMITNLAELGVSVPNGFATTAQAFNDFLEQSGINQRIYELLDSVDVDDVNQLAQAGNQIRQWVIDTPFTPQFEKDIRDAYLTLSEGESEASFAVRSSATAEDMPDASFAGQQETFLNVQGIDAILVAIKHVFASLFNDRAISYRVHQGYDHRGVALSAGVQRMVRSDLASSGVMFTIDTESGFDQVVFITSAYGLGEMVVQGAVNPDEFYVHKPTLAKGLPSIVRRNLGSKKIQMVYADSVEHGKQVRIEDTPESLRNRFSLTDNEVQELAKQAVLIEQHYGRPMDIEWAKDGHNGRLYIVQARPETVRSNQQVMERYQLNESGSVIIEGRAIGHRIGTGAVKVIHNLSEMDRIEAGDVLVTDMTDPDWEPIMKKASAIVTNRGGRTCHAAIIARELGIPAVVGCGDATECITEGQVVTVSCAEGDTGFVYDGKLDFSIQSSAIDNMPELGLKIMMNVGNPDRAFDFAGLPNDGVGLARLEFIINRMIGVHPRALLEYDDQTEALKAEINEMMAGYESPVEYYISKLTEGIATLAAAFWPKRVIVRLSDFKSNEYANLVGGDRYEPDEENPMLGFRGAGRYVSDDFRRCFSLECEAVKRVRNDMGLENVEVMIPFVRTVRQAEEVIDELAANGLKRGENGLKVIMMCEIPSNALLADKFLEHFDGFSIGSNDMTQLTLGLDRDSGVVSALFDERNDAVKALLSMAIQAAKRNGKYVGICGQGPSDHEDFAQWLMEEGIDSLSLNPDTVIKTWVKLAQ</sequence>
<evidence type="ECO:0000256" key="15">
    <source>
        <dbReference type="PIRNR" id="PIRNR000854"/>
    </source>
</evidence>
<dbReference type="SUPFAM" id="SSF51621">
    <property type="entry name" value="Phosphoenolpyruvate/pyruvate domain"/>
    <property type="match status" value="1"/>
</dbReference>
<evidence type="ECO:0000256" key="5">
    <source>
        <dbReference type="ARBA" id="ARBA00011996"/>
    </source>
</evidence>